<name>A0A2S9WZ95_9NEIS</name>
<dbReference type="OrthoDB" id="7356080at2"/>
<proteinExistence type="predicted"/>
<dbReference type="RefSeq" id="WP_106078030.1">
    <property type="nucleotide sequence ID" value="NZ_MTBD01000037.1"/>
</dbReference>
<dbReference type="Proteomes" id="UP000239469">
    <property type="component" value="Unassembled WGS sequence"/>
</dbReference>
<dbReference type="GO" id="GO:0016747">
    <property type="term" value="F:acyltransferase activity, transferring groups other than amino-acyl groups"/>
    <property type="evidence" value="ECO:0007669"/>
    <property type="project" value="InterPro"/>
</dbReference>
<dbReference type="AlphaFoldDB" id="A0A2S9WZ95"/>
<evidence type="ECO:0000259" key="1">
    <source>
        <dbReference type="PROSITE" id="PS51186"/>
    </source>
</evidence>
<evidence type="ECO:0000313" key="3">
    <source>
        <dbReference type="Proteomes" id="UP000239469"/>
    </source>
</evidence>
<dbReference type="InterPro" id="IPR016181">
    <property type="entry name" value="Acyl_CoA_acyltransferase"/>
</dbReference>
<sequence length="147" mass="17040">MKLVYRRMAEQDMAALYIIKFSVSENLPKEHNIKYLTNQYVLDDIRNGCAWICEHKNQFVGFAIGVYDNGPLIGGLYVMPDYHFKGIGTELLNLVKRDLFKKYPDSSHISLTTDVGSSAEKFYLKRKWIFLGLDQYGQSIFRIGRDD</sequence>
<dbReference type="SUPFAM" id="SSF55729">
    <property type="entry name" value="Acyl-CoA N-acyltransferases (Nat)"/>
    <property type="match status" value="1"/>
</dbReference>
<dbReference type="InterPro" id="IPR000182">
    <property type="entry name" value="GNAT_dom"/>
</dbReference>
<gene>
    <name evidence="2" type="ORF">BUE93_20275</name>
</gene>
<feature type="domain" description="N-acetyltransferase" evidence="1">
    <location>
        <begin position="3"/>
        <end position="147"/>
    </location>
</feature>
<dbReference type="Gene3D" id="3.40.630.30">
    <property type="match status" value="1"/>
</dbReference>
<dbReference type="PROSITE" id="PS51186">
    <property type="entry name" value="GNAT"/>
    <property type="match status" value="1"/>
</dbReference>
<organism evidence="2 3">
    <name type="scientific">Chromobacterium amazonense</name>
    <dbReference type="NCBI Taxonomy" id="1382803"/>
    <lineage>
        <taxon>Bacteria</taxon>
        <taxon>Pseudomonadati</taxon>
        <taxon>Pseudomonadota</taxon>
        <taxon>Betaproteobacteria</taxon>
        <taxon>Neisseriales</taxon>
        <taxon>Chromobacteriaceae</taxon>
        <taxon>Chromobacterium</taxon>
    </lineage>
</organism>
<accession>A0A2S9WZ95</accession>
<comment type="caution">
    <text evidence="2">The sequence shown here is derived from an EMBL/GenBank/DDBJ whole genome shotgun (WGS) entry which is preliminary data.</text>
</comment>
<dbReference type="EMBL" id="MTBD01000037">
    <property type="protein sequence ID" value="PRP68788.1"/>
    <property type="molecule type" value="Genomic_DNA"/>
</dbReference>
<dbReference type="CDD" id="cd04301">
    <property type="entry name" value="NAT_SF"/>
    <property type="match status" value="1"/>
</dbReference>
<dbReference type="Pfam" id="PF00583">
    <property type="entry name" value="Acetyltransf_1"/>
    <property type="match status" value="1"/>
</dbReference>
<reference evidence="2 3" key="1">
    <citation type="submission" date="2017-01" db="EMBL/GenBank/DDBJ databases">
        <title>New insights into the genetic diversity of Chromobacterium isolated from tropical freshwater lake.</title>
        <authorList>
            <person name="Santos A.B."/>
            <person name="Nascimento A.M."/>
            <person name="Da Silva P.C."/>
        </authorList>
    </citation>
    <scope>NUCLEOTIDE SEQUENCE [LARGE SCALE GENOMIC DNA]</scope>
    <source>
        <strain evidence="2 3">56AF</strain>
    </source>
</reference>
<evidence type="ECO:0000313" key="2">
    <source>
        <dbReference type="EMBL" id="PRP68788.1"/>
    </source>
</evidence>
<protein>
    <recommendedName>
        <fullName evidence="1">N-acetyltransferase domain-containing protein</fullName>
    </recommendedName>
</protein>